<organism evidence="7 8">
    <name type="scientific">Candidatus Fusobacterium pullicola</name>
    <dbReference type="NCBI Taxonomy" id="2838601"/>
    <lineage>
        <taxon>Bacteria</taxon>
        <taxon>Fusobacteriati</taxon>
        <taxon>Fusobacteriota</taxon>
        <taxon>Fusobacteriia</taxon>
        <taxon>Fusobacteriales</taxon>
        <taxon>Fusobacteriaceae</taxon>
        <taxon>Fusobacterium</taxon>
    </lineage>
</organism>
<dbReference type="Pfam" id="PF13847">
    <property type="entry name" value="Methyltransf_31"/>
    <property type="match status" value="1"/>
</dbReference>
<protein>
    <submittedName>
        <fullName evidence="7">Precorrin-6Y C5,15-methyltransferase (Decarboxylating) subunit CbiT</fullName>
    </submittedName>
</protein>
<dbReference type="InterPro" id="IPR025714">
    <property type="entry name" value="Methyltranfer_dom"/>
</dbReference>
<accession>A0A9E2KYX8</accession>
<name>A0A9E2KYX8_9FUSO</name>
<sequence length="189" mass="21099">MHIYDKDFVQGELPMTKQEVRAVTVAKLQLKPNSILIDVGAGTGTIGIECATYISNGKVIGIEKEEKGLETIKENIKKFNLTNYELIHGRAPEAIPNIAYDRMFIGGSTGSMKNILEHFIKYSTVDARLVINTIALESLNDTMSLLKEYGFKDIEVVNMMVSRGKKIGPYTMMYGENPIYIITVDKNSL</sequence>
<evidence type="ECO:0000313" key="8">
    <source>
        <dbReference type="Proteomes" id="UP000724657"/>
    </source>
</evidence>
<dbReference type="GO" id="GO:0032259">
    <property type="term" value="P:methylation"/>
    <property type="evidence" value="ECO:0007669"/>
    <property type="project" value="UniProtKB-KW"/>
</dbReference>
<dbReference type="InterPro" id="IPR050714">
    <property type="entry name" value="Cobalamin_biosynth_MTase"/>
</dbReference>
<evidence type="ECO:0000256" key="3">
    <source>
        <dbReference type="ARBA" id="ARBA00022603"/>
    </source>
</evidence>
<evidence type="ECO:0000256" key="1">
    <source>
        <dbReference type="ARBA" id="ARBA00004953"/>
    </source>
</evidence>
<dbReference type="GO" id="GO:0008276">
    <property type="term" value="F:protein methyltransferase activity"/>
    <property type="evidence" value="ECO:0007669"/>
    <property type="project" value="InterPro"/>
</dbReference>
<dbReference type="PANTHER" id="PTHR43182:SF1">
    <property type="entry name" value="COBALT-PRECORRIN-7 C(5)-METHYLTRANSFERASE"/>
    <property type="match status" value="1"/>
</dbReference>
<keyword evidence="5" id="KW-0949">S-adenosyl-L-methionine</keyword>
<dbReference type="NCBIfam" id="TIGR02469">
    <property type="entry name" value="CbiT"/>
    <property type="match status" value="1"/>
</dbReference>
<keyword evidence="4" id="KW-0808">Transferase</keyword>
<dbReference type="Proteomes" id="UP000724657">
    <property type="component" value="Unassembled WGS sequence"/>
</dbReference>
<dbReference type="GO" id="GO:0009236">
    <property type="term" value="P:cobalamin biosynthetic process"/>
    <property type="evidence" value="ECO:0007669"/>
    <property type="project" value="UniProtKB-KW"/>
</dbReference>
<dbReference type="CDD" id="cd02440">
    <property type="entry name" value="AdoMet_MTases"/>
    <property type="match status" value="1"/>
</dbReference>
<gene>
    <name evidence="7" type="primary">cbiT</name>
    <name evidence="7" type="ORF">IAA47_08740</name>
</gene>
<dbReference type="AlphaFoldDB" id="A0A9E2KYX8"/>
<reference evidence="7" key="2">
    <citation type="submission" date="2021-04" db="EMBL/GenBank/DDBJ databases">
        <authorList>
            <person name="Gilroy R."/>
        </authorList>
    </citation>
    <scope>NUCLEOTIDE SEQUENCE</scope>
    <source>
        <strain evidence="7">A6-441</strain>
    </source>
</reference>
<keyword evidence="2" id="KW-0169">Cobalamin biosynthesis</keyword>
<dbReference type="InterPro" id="IPR014008">
    <property type="entry name" value="Cbl_synth_MTase_CbiT"/>
</dbReference>
<dbReference type="InterPro" id="IPR029063">
    <property type="entry name" value="SAM-dependent_MTases_sf"/>
</dbReference>
<evidence type="ECO:0000313" key="7">
    <source>
        <dbReference type="EMBL" id="MBU3843047.1"/>
    </source>
</evidence>
<evidence type="ECO:0000259" key="6">
    <source>
        <dbReference type="Pfam" id="PF13847"/>
    </source>
</evidence>
<comment type="caution">
    <text evidence="7">The sequence shown here is derived from an EMBL/GenBank/DDBJ whole genome shotgun (WGS) entry which is preliminary data.</text>
</comment>
<dbReference type="SUPFAM" id="SSF53335">
    <property type="entry name" value="S-adenosyl-L-methionine-dependent methyltransferases"/>
    <property type="match status" value="1"/>
</dbReference>
<keyword evidence="3" id="KW-0489">Methyltransferase</keyword>
<proteinExistence type="predicted"/>
<evidence type="ECO:0000256" key="4">
    <source>
        <dbReference type="ARBA" id="ARBA00022679"/>
    </source>
</evidence>
<comment type="pathway">
    <text evidence="1">Cofactor biosynthesis; adenosylcobalamin biosynthesis.</text>
</comment>
<evidence type="ECO:0000256" key="5">
    <source>
        <dbReference type="ARBA" id="ARBA00022691"/>
    </source>
</evidence>
<dbReference type="PANTHER" id="PTHR43182">
    <property type="entry name" value="COBALT-PRECORRIN-6B C(15)-METHYLTRANSFERASE (DECARBOXYLATING)"/>
    <property type="match status" value="1"/>
</dbReference>
<dbReference type="Gene3D" id="3.40.50.150">
    <property type="entry name" value="Vaccinia Virus protein VP39"/>
    <property type="match status" value="1"/>
</dbReference>
<dbReference type="EMBL" id="JAHLFN010000076">
    <property type="protein sequence ID" value="MBU3843047.1"/>
    <property type="molecule type" value="Genomic_DNA"/>
</dbReference>
<evidence type="ECO:0000256" key="2">
    <source>
        <dbReference type="ARBA" id="ARBA00022573"/>
    </source>
</evidence>
<reference evidence="7" key="1">
    <citation type="journal article" date="2021" name="PeerJ">
        <title>Extensive microbial diversity within the chicken gut microbiome revealed by metagenomics and culture.</title>
        <authorList>
            <person name="Gilroy R."/>
            <person name="Ravi A."/>
            <person name="Getino M."/>
            <person name="Pursley I."/>
            <person name="Horton D.L."/>
            <person name="Alikhan N.F."/>
            <person name="Baker D."/>
            <person name="Gharbi K."/>
            <person name="Hall N."/>
            <person name="Watson M."/>
            <person name="Adriaenssens E.M."/>
            <person name="Foster-Nyarko E."/>
            <person name="Jarju S."/>
            <person name="Secka A."/>
            <person name="Antonio M."/>
            <person name="Oren A."/>
            <person name="Chaudhuri R.R."/>
            <person name="La Ragione R."/>
            <person name="Hildebrand F."/>
            <person name="Pallen M.J."/>
        </authorList>
    </citation>
    <scope>NUCLEOTIDE SEQUENCE</scope>
    <source>
        <strain evidence="7">A6-441</strain>
    </source>
</reference>
<feature type="domain" description="Methyltransferase" evidence="6">
    <location>
        <begin position="31"/>
        <end position="140"/>
    </location>
</feature>